<organism evidence="2 3">
    <name type="scientific">Pseudoalteromonas rubra</name>
    <dbReference type="NCBI Taxonomy" id="43658"/>
    <lineage>
        <taxon>Bacteria</taxon>
        <taxon>Pseudomonadati</taxon>
        <taxon>Pseudomonadota</taxon>
        <taxon>Gammaproteobacteria</taxon>
        <taxon>Alteromonadales</taxon>
        <taxon>Pseudoalteromonadaceae</taxon>
        <taxon>Pseudoalteromonas</taxon>
    </lineage>
</organism>
<keyword evidence="1" id="KW-0812">Transmembrane</keyword>
<feature type="transmembrane region" description="Helical" evidence="1">
    <location>
        <begin position="35"/>
        <end position="53"/>
    </location>
</feature>
<feature type="transmembrane region" description="Helical" evidence="1">
    <location>
        <begin position="12"/>
        <end position="29"/>
    </location>
</feature>
<name>A0A8T0C7W8_9GAMM</name>
<gene>
    <name evidence="2" type="ORF">PRUB_a1071</name>
</gene>
<accession>A0A8T0C7W8</accession>
<dbReference type="Proteomes" id="UP000016480">
    <property type="component" value="Unassembled WGS sequence"/>
</dbReference>
<proteinExistence type="predicted"/>
<comment type="caution">
    <text evidence="2">The sequence shown here is derived from an EMBL/GenBank/DDBJ whole genome shotgun (WGS) entry which is preliminary data.</text>
</comment>
<dbReference type="AlphaFoldDB" id="A0A8T0C7W8"/>
<protein>
    <submittedName>
        <fullName evidence="2">Uncharacterized protein</fullName>
    </submittedName>
</protein>
<dbReference type="EMBL" id="AHCD03000035">
    <property type="protein sequence ID" value="KAF7786488.1"/>
    <property type="molecule type" value="Genomic_DNA"/>
</dbReference>
<sequence>MFILKLQNKTTESFIFLVVPILVVSIYLVSSRQESLLLVAIDPATYALPYYWLRQYVKRAN</sequence>
<keyword evidence="1" id="KW-1133">Transmembrane helix</keyword>
<evidence type="ECO:0000313" key="2">
    <source>
        <dbReference type="EMBL" id="KAF7786488.1"/>
    </source>
</evidence>
<evidence type="ECO:0000313" key="3">
    <source>
        <dbReference type="Proteomes" id="UP000016480"/>
    </source>
</evidence>
<reference evidence="2 3" key="1">
    <citation type="journal article" date="2012" name="J. Bacteriol.">
        <title>Genome sequence of the cycloprodigiosin-producing bacterial strain Pseudoalteromonas rubra ATCC 29570(T).</title>
        <authorList>
            <person name="Xie B.B."/>
            <person name="Shu Y.L."/>
            <person name="Qin Q.L."/>
            <person name="Rong J.C."/>
            <person name="Zhang X.Y."/>
            <person name="Chen X.L."/>
            <person name="Zhou B.C."/>
            <person name="Zhang Y.Z."/>
        </authorList>
    </citation>
    <scope>NUCLEOTIDE SEQUENCE [LARGE SCALE GENOMIC DNA]</scope>
    <source>
        <strain evidence="2 3">DSM 6842</strain>
    </source>
</reference>
<keyword evidence="1" id="KW-0472">Membrane</keyword>
<evidence type="ECO:0000256" key="1">
    <source>
        <dbReference type="SAM" id="Phobius"/>
    </source>
</evidence>